<evidence type="ECO:0000256" key="6">
    <source>
        <dbReference type="ARBA" id="ARBA00023237"/>
    </source>
</evidence>
<dbReference type="EMBL" id="CP045997">
    <property type="protein sequence ID" value="QHW00563.1"/>
    <property type="molecule type" value="Genomic_DNA"/>
</dbReference>
<dbReference type="Proteomes" id="UP000464577">
    <property type="component" value="Chromosome"/>
</dbReference>
<dbReference type="NCBIfam" id="TIGR04057">
    <property type="entry name" value="SusC_RagA_signa"/>
    <property type="match status" value="1"/>
</dbReference>
<keyword evidence="2 7" id="KW-0813">Transport</keyword>
<sequence length="999" mass="111370">MLKLLQSKRSIQSAGRLVLLVSFFLSSITTGFASTTPPERIIRGTVRDAENNTPLPGVNVLIKGTQRGTVTNGEGQYELTVPDQNAQLVISFVGYLSKTIDVGRNTTLDIVLQVDQKTLDEMVVVGYGTQSRRNVTGSVTKIDMKQTENLPNTNITQSLRGRVAGVQFTDNGRPGQNGSILIRGPRSLSGGNNPLIVLDGIFFNGSLAEINPNDIESMEVLKDASAAAIYGSRAANGVILITSKKGTTEKPTIRVNAFYGVADRSYKVNLLTPERYLQRKIDYNKAVGLSTNSISDYLHPSEVANYEAGRVIDHWDMVSQKSSIASYDLSLSGRTNRTNYYLSAALVDERGLYLNDNMKRISLRANIENQVTDWFRVGLNTTYSWRDYSGREPDQASNIGPYATPFIAGNPTFYLLPEDQTNQANPLRVAYLTQNEEIWHNLFTNFYAIADIPFLKGLSYRLNYSPNYRWQHNYNFLLQDKLATANTTSASKFNREDFDWVLENIVTYNHQFNRDNALDVTLLYGRNHMGWESTTANASQLSSDALGWNNLGLGGLMTTSSDAQALDGISSMLRFNYRFRNKYLLTLTTRRDGSSVFAANNKYATFPSGSIAWVASEEDFVKKLNFIDLLKVRLSYGAVGNQAINPYQSLSLSGINRYVYGDGGVSSLGVFPSRMANSDLKWETTYTANAAIDFELFKGRLGGTVEYYNMDTHDLLVQRSLPTMTGYTSVWTNIGASNNKGFELSLNTVNVRKGKFEWSSNLVFSTNKNKIVHLYNSDTNGDGREDDDLGNRWFIGQPMNVAYDYVFDGIYQEGDEIPAGNKPGFVRLKDLNGDGKIEPTNDRTIIGQTGQPQYRWGLTNTVRYNRLSLSVFVNAMQSWISSIDLDPGIHTHRNYNRIDAGWWTPENKSNISPSVTYVNPLGHGYYRSRDFVRLQDVSLAYDLPTTWVNKAHLTNARIFLSGKNLLTLSKWPGADPESGATQNGIPASRIVTIGVNVGF</sequence>
<keyword evidence="4 7" id="KW-0812">Transmembrane</keyword>
<dbReference type="SUPFAM" id="SSF49464">
    <property type="entry name" value="Carboxypeptidase regulatory domain-like"/>
    <property type="match status" value="1"/>
</dbReference>
<evidence type="ECO:0000256" key="5">
    <source>
        <dbReference type="ARBA" id="ARBA00023136"/>
    </source>
</evidence>
<proteinExistence type="inferred from homology"/>
<dbReference type="Pfam" id="PF07715">
    <property type="entry name" value="Plug"/>
    <property type="match status" value="1"/>
</dbReference>
<feature type="domain" description="TonB-dependent receptor plug" evidence="8">
    <location>
        <begin position="132"/>
        <end position="238"/>
    </location>
</feature>
<dbReference type="InterPro" id="IPR037066">
    <property type="entry name" value="Plug_dom_sf"/>
</dbReference>
<keyword evidence="6 7" id="KW-0998">Cell outer membrane</keyword>
<evidence type="ECO:0000313" key="10">
    <source>
        <dbReference type="Proteomes" id="UP000464577"/>
    </source>
</evidence>
<comment type="subcellular location">
    <subcellularLocation>
        <location evidence="1 7">Cell outer membrane</location>
        <topology evidence="1 7">Multi-pass membrane protein</topology>
    </subcellularLocation>
</comment>
<dbReference type="Gene3D" id="2.40.170.20">
    <property type="entry name" value="TonB-dependent receptor, beta-barrel domain"/>
    <property type="match status" value="1"/>
</dbReference>
<dbReference type="InterPro" id="IPR023997">
    <property type="entry name" value="TonB-dep_OMP_SusC/RagA_CS"/>
</dbReference>
<protein>
    <submittedName>
        <fullName evidence="9">SusC/RagA family TonB-linked outer membrane protein</fullName>
    </submittedName>
</protein>
<dbReference type="NCBIfam" id="TIGR04056">
    <property type="entry name" value="OMP_RagA_SusC"/>
    <property type="match status" value="1"/>
</dbReference>
<dbReference type="InterPro" id="IPR008969">
    <property type="entry name" value="CarboxyPept-like_regulatory"/>
</dbReference>
<reference evidence="9 10" key="1">
    <citation type="submission" date="2019-11" db="EMBL/GenBank/DDBJ databases">
        <title>Spirosoma endbachense sp. nov., isolated from a natural salt meadow.</title>
        <authorList>
            <person name="Rojas J."/>
            <person name="Ambika Manirajan B."/>
            <person name="Ratering S."/>
            <person name="Suarez C."/>
            <person name="Geissler-Plaum R."/>
            <person name="Schnell S."/>
        </authorList>
    </citation>
    <scope>NUCLEOTIDE SEQUENCE [LARGE SCALE GENOMIC DNA]</scope>
    <source>
        <strain evidence="9 10">I-24</strain>
    </source>
</reference>
<dbReference type="Pfam" id="PF13715">
    <property type="entry name" value="CarbopepD_reg_2"/>
    <property type="match status" value="1"/>
</dbReference>
<dbReference type="InterPro" id="IPR012910">
    <property type="entry name" value="Plug_dom"/>
</dbReference>
<evidence type="ECO:0000313" key="9">
    <source>
        <dbReference type="EMBL" id="QHW00563.1"/>
    </source>
</evidence>
<dbReference type="RefSeq" id="WP_162390954.1">
    <property type="nucleotide sequence ID" value="NZ_CP045997.1"/>
</dbReference>
<dbReference type="InterPro" id="IPR039426">
    <property type="entry name" value="TonB-dep_rcpt-like"/>
</dbReference>
<evidence type="ECO:0000256" key="1">
    <source>
        <dbReference type="ARBA" id="ARBA00004571"/>
    </source>
</evidence>
<gene>
    <name evidence="9" type="ORF">GJR95_38535</name>
</gene>
<evidence type="ECO:0000256" key="3">
    <source>
        <dbReference type="ARBA" id="ARBA00022452"/>
    </source>
</evidence>
<name>A0A6P1W859_9BACT</name>
<evidence type="ECO:0000259" key="8">
    <source>
        <dbReference type="Pfam" id="PF07715"/>
    </source>
</evidence>
<evidence type="ECO:0000256" key="4">
    <source>
        <dbReference type="ARBA" id="ARBA00022692"/>
    </source>
</evidence>
<dbReference type="GO" id="GO:0009279">
    <property type="term" value="C:cell outer membrane"/>
    <property type="evidence" value="ECO:0007669"/>
    <property type="project" value="UniProtKB-SubCell"/>
</dbReference>
<evidence type="ECO:0000256" key="2">
    <source>
        <dbReference type="ARBA" id="ARBA00022448"/>
    </source>
</evidence>
<keyword evidence="10" id="KW-1185">Reference proteome</keyword>
<dbReference type="InterPro" id="IPR023996">
    <property type="entry name" value="TonB-dep_OMP_SusC/RagA"/>
</dbReference>
<keyword evidence="3 7" id="KW-1134">Transmembrane beta strand</keyword>
<accession>A0A6P1W859</accession>
<organism evidence="9 10">
    <name type="scientific">Spirosoma endbachense</name>
    <dbReference type="NCBI Taxonomy" id="2666025"/>
    <lineage>
        <taxon>Bacteria</taxon>
        <taxon>Pseudomonadati</taxon>
        <taxon>Bacteroidota</taxon>
        <taxon>Cytophagia</taxon>
        <taxon>Cytophagales</taxon>
        <taxon>Cytophagaceae</taxon>
        <taxon>Spirosoma</taxon>
    </lineage>
</organism>
<dbReference type="InterPro" id="IPR036942">
    <property type="entry name" value="Beta-barrel_TonB_sf"/>
</dbReference>
<dbReference type="Gene3D" id="2.60.40.1120">
    <property type="entry name" value="Carboxypeptidase-like, regulatory domain"/>
    <property type="match status" value="1"/>
</dbReference>
<evidence type="ECO:0000256" key="7">
    <source>
        <dbReference type="PROSITE-ProRule" id="PRU01360"/>
    </source>
</evidence>
<dbReference type="KEGG" id="senf:GJR95_38535"/>
<dbReference type="AlphaFoldDB" id="A0A6P1W859"/>
<dbReference type="PROSITE" id="PS52016">
    <property type="entry name" value="TONB_DEPENDENT_REC_3"/>
    <property type="match status" value="1"/>
</dbReference>
<keyword evidence="5 7" id="KW-0472">Membrane</keyword>
<dbReference type="SUPFAM" id="SSF56935">
    <property type="entry name" value="Porins"/>
    <property type="match status" value="1"/>
</dbReference>
<dbReference type="Gene3D" id="2.170.130.10">
    <property type="entry name" value="TonB-dependent receptor, plug domain"/>
    <property type="match status" value="1"/>
</dbReference>
<comment type="similarity">
    <text evidence="7">Belongs to the TonB-dependent receptor family.</text>
</comment>